<reference evidence="1 2" key="1">
    <citation type="submission" date="2016-10" db="EMBL/GenBank/DDBJ databases">
        <authorList>
            <person name="de Groot N.N."/>
        </authorList>
    </citation>
    <scope>NUCLEOTIDE SEQUENCE [LARGE SCALE GENOMIC DNA]</scope>
    <source>
        <strain evidence="1 2">DSM 44149</strain>
    </source>
</reference>
<evidence type="ECO:0000313" key="1">
    <source>
        <dbReference type="EMBL" id="SDM45903.1"/>
    </source>
</evidence>
<gene>
    <name evidence="1" type="ORF">SAMN04489726_1728</name>
</gene>
<sequence>MFISSGRSRLNAISAQLVGLKATGVKAADEYRDRMQAALKAASGKVPEHKGSFGFYGVPVEALRPQAAQVVEVFGPLRRVWTSW</sequence>
<protein>
    <submittedName>
        <fullName evidence="1">Uncharacterized protein</fullName>
    </submittedName>
</protein>
<evidence type="ECO:0000313" key="2">
    <source>
        <dbReference type="Proteomes" id="UP000183376"/>
    </source>
</evidence>
<organism evidence="1 2">
    <name type="scientific">Allokutzneria albata</name>
    <name type="common">Kibdelosporangium albatum</name>
    <dbReference type="NCBI Taxonomy" id="211114"/>
    <lineage>
        <taxon>Bacteria</taxon>
        <taxon>Bacillati</taxon>
        <taxon>Actinomycetota</taxon>
        <taxon>Actinomycetes</taxon>
        <taxon>Pseudonocardiales</taxon>
        <taxon>Pseudonocardiaceae</taxon>
        <taxon>Allokutzneria</taxon>
    </lineage>
</organism>
<dbReference type="AlphaFoldDB" id="A0A1G9TE35"/>
<dbReference type="Proteomes" id="UP000183376">
    <property type="component" value="Chromosome I"/>
</dbReference>
<keyword evidence="2" id="KW-1185">Reference proteome</keyword>
<accession>A0A1G9TE35</accession>
<dbReference type="EMBL" id="LT629701">
    <property type="protein sequence ID" value="SDM45903.1"/>
    <property type="molecule type" value="Genomic_DNA"/>
</dbReference>
<name>A0A1G9TE35_ALLAB</name>
<proteinExistence type="predicted"/>
<dbReference type="STRING" id="211114.SAMN04489726_1728"/>